<dbReference type="Proteomes" id="UP001174909">
    <property type="component" value="Unassembled WGS sequence"/>
</dbReference>
<dbReference type="InterPro" id="IPR029044">
    <property type="entry name" value="Nucleotide-diphossugar_trans"/>
</dbReference>
<dbReference type="EMBL" id="CASHTH010000109">
    <property type="protein sequence ID" value="CAI7991323.1"/>
    <property type="molecule type" value="Genomic_DNA"/>
</dbReference>
<gene>
    <name evidence="6" type="ORF">GBAR_LOCUS699</name>
</gene>
<dbReference type="GO" id="GO:0003977">
    <property type="term" value="F:UDP-N-acetylglucosamine diphosphorylase activity"/>
    <property type="evidence" value="ECO:0007669"/>
    <property type="project" value="UniProtKB-EC"/>
</dbReference>
<evidence type="ECO:0000256" key="4">
    <source>
        <dbReference type="ARBA" id="ARBA00048493"/>
    </source>
</evidence>
<dbReference type="AlphaFoldDB" id="A0AA35QTD2"/>
<dbReference type="InterPro" id="IPR050065">
    <property type="entry name" value="GlmU-like"/>
</dbReference>
<name>A0AA35QTD2_GEOBA</name>
<reference evidence="6" key="1">
    <citation type="submission" date="2023-03" db="EMBL/GenBank/DDBJ databases">
        <authorList>
            <person name="Steffen K."/>
            <person name="Cardenas P."/>
        </authorList>
    </citation>
    <scope>NUCLEOTIDE SEQUENCE</scope>
</reference>
<proteinExistence type="predicted"/>
<feature type="domain" description="MobA-like NTP transferase" evidence="5">
    <location>
        <begin position="12"/>
        <end position="131"/>
    </location>
</feature>
<evidence type="ECO:0000259" key="5">
    <source>
        <dbReference type="Pfam" id="PF12804"/>
    </source>
</evidence>
<dbReference type="InterPro" id="IPR025877">
    <property type="entry name" value="MobA-like_NTP_Trfase"/>
</dbReference>
<dbReference type="SUPFAM" id="SSF53448">
    <property type="entry name" value="Nucleotide-diphospho-sugar transferases"/>
    <property type="match status" value="1"/>
</dbReference>
<organism evidence="6 7">
    <name type="scientific">Geodia barretti</name>
    <name type="common">Barrett's horny sponge</name>
    <dbReference type="NCBI Taxonomy" id="519541"/>
    <lineage>
        <taxon>Eukaryota</taxon>
        <taxon>Metazoa</taxon>
        <taxon>Porifera</taxon>
        <taxon>Demospongiae</taxon>
        <taxon>Heteroscleromorpha</taxon>
        <taxon>Tetractinellida</taxon>
        <taxon>Astrophorina</taxon>
        <taxon>Geodiidae</taxon>
        <taxon>Geodia</taxon>
    </lineage>
</organism>
<dbReference type="Pfam" id="PF12804">
    <property type="entry name" value="NTP_transf_3"/>
    <property type="match status" value="1"/>
</dbReference>
<evidence type="ECO:0000313" key="7">
    <source>
        <dbReference type="Proteomes" id="UP001174909"/>
    </source>
</evidence>
<evidence type="ECO:0000256" key="1">
    <source>
        <dbReference type="ARBA" id="ARBA00012457"/>
    </source>
</evidence>
<sequence>MNATNSDSDAVGIVLAAGRGSRMRSRIPKPLHTLAGRELIRYPIEALKACGVSRIVVVASPDNRDAMVRVLGDEVVCAVQGSPDGTADAVACGLKALPVVPRMVVVLAGDTPLVRPESMLKLMEDHQTDPHRRMTILSAADAFGPDLGHIRRAGGGATGGTGMVLGIEEAADRAEICYGPAEVNTGVYCFDGLGWTTASAQFRPLLLANAT</sequence>
<dbReference type="EC" id="2.7.7.23" evidence="1"/>
<keyword evidence="7" id="KW-1185">Reference proteome</keyword>
<keyword evidence="2" id="KW-0808">Transferase</keyword>
<evidence type="ECO:0000256" key="3">
    <source>
        <dbReference type="ARBA" id="ARBA00022695"/>
    </source>
</evidence>
<comment type="caution">
    <text evidence="6">The sequence shown here is derived from an EMBL/GenBank/DDBJ whole genome shotgun (WGS) entry which is preliminary data.</text>
</comment>
<accession>A0AA35QTD2</accession>
<dbReference type="PANTHER" id="PTHR43584">
    <property type="entry name" value="NUCLEOTIDYL TRANSFERASE"/>
    <property type="match status" value="1"/>
</dbReference>
<evidence type="ECO:0000256" key="2">
    <source>
        <dbReference type="ARBA" id="ARBA00022679"/>
    </source>
</evidence>
<dbReference type="Gene3D" id="3.90.550.10">
    <property type="entry name" value="Spore Coat Polysaccharide Biosynthesis Protein SpsA, Chain A"/>
    <property type="match status" value="1"/>
</dbReference>
<keyword evidence="3" id="KW-0548">Nucleotidyltransferase</keyword>
<evidence type="ECO:0000313" key="6">
    <source>
        <dbReference type="EMBL" id="CAI7991323.1"/>
    </source>
</evidence>
<protein>
    <recommendedName>
        <fullName evidence="1">UDP-N-acetylglucosamine diphosphorylase</fullName>
        <ecNumber evidence="1">2.7.7.23</ecNumber>
    </recommendedName>
</protein>
<comment type="catalytic activity">
    <reaction evidence="4">
        <text>N-acetyl-alpha-D-glucosamine 1-phosphate + UTP + H(+) = UDP-N-acetyl-alpha-D-glucosamine + diphosphate</text>
        <dbReference type="Rhea" id="RHEA:13509"/>
        <dbReference type="ChEBI" id="CHEBI:15378"/>
        <dbReference type="ChEBI" id="CHEBI:33019"/>
        <dbReference type="ChEBI" id="CHEBI:46398"/>
        <dbReference type="ChEBI" id="CHEBI:57705"/>
        <dbReference type="ChEBI" id="CHEBI:57776"/>
        <dbReference type="EC" id="2.7.7.23"/>
    </reaction>
</comment>
<dbReference type="PANTHER" id="PTHR43584:SF3">
    <property type="entry name" value="BIFUNCTIONAL PROTEIN GLMU"/>
    <property type="match status" value="1"/>
</dbReference>